<dbReference type="InterPro" id="IPR009057">
    <property type="entry name" value="Homeodomain-like_sf"/>
</dbReference>
<sequence>MARRKDHSPEELKAWVITSVLEFLQQQPAQALSLRQIAKMVSYSPGTLINLFGSYAHLLLAVNACTLDQISELLEKKLSDADNLNAQQQLLLFAQEYLLFAQQHTFQWRLLFEHRLDEDVPDWQQSRINQLFELIELRLLKLSPQAKPNELQQASRTVWASVHGICMLEVDNKIFASTSNHYQGVDGQVVDRQAVNGGSMIHSLIHHYLTSWKTSIDANITINQ</sequence>
<protein>
    <submittedName>
        <fullName evidence="4">Transcriptional regulator</fullName>
    </submittedName>
</protein>
<dbReference type="Gene3D" id="1.10.357.10">
    <property type="entry name" value="Tetracycline Repressor, domain 2"/>
    <property type="match status" value="1"/>
</dbReference>
<keyword evidence="5" id="KW-1185">Reference proteome</keyword>
<dbReference type="OrthoDB" id="7223515at2"/>
<organism evidence="4 5">
    <name type="scientific">Oleispira antarctica RB-8</name>
    <dbReference type="NCBI Taxonomy" id="698738"/>
    <lineage>
        <taxon>Bacteria</taxon>
        <taxon>Pseudomonadati</taxon>
        <taxon>Pseudomonadota</taxon>
        <taxon>Gammaproteobacteria</taxon>
        <taxon>Oceanospirillales</taxon>
        <taxon>Oceanospirillaceae</taxon>
        <taxon>Oleispira</taxon>
    </lineage>
</organism>
<keyword evidence="2" id="KW-0804">Transcription</keyword>
<evidence type="ECO:0000313" key="4">
    <source>
        <dbReference type="EMBL" id="CCK75295.1"/>
    </source>
</evidence>
<accession>R4YLB9</accession>
<dbReference type="Pfam" id="PF13305">
    <property type="entry name" value="TetR_C_33"/>
    <property type="match status" value="1"/>
</dbReference>
<evidence type="ECO:0000313" key="5">
    <source>
        <dbReference type="Proteomes" id="UP000032749"/>
    </source>
</evidence>
<gene>
    <name evidence="4" type="ORF">OLEAN_C11190</name>
</gene>
<dbReference type="EMBL" id="FO203512">
    <property type="protein sequence ID" value="CCK75295.1"/>
    <property type="molecule type" value="Genomic_DNA"/>
</dbReference>
<dbReference type="AlphaFoldDB" id="R4YLB9"/>
<dbReference type="SUPFAM" id="SSF46689">
    <property type="entry name" value="Homeodomain-like"/>
    <property type="match status" value="1"/>
</dbReference>
<dbReference type="STRING" id="698738.OLEAN_C11190"/>
<dbReference type="InterPro" id="IPR025996">
    <property type="entry name" value="MT1864/Rv1816-like_C"/>
</dbReference>
<dbReference type="Proteomes" id="UP000032749">
    <property type="component" value="Chromosome"/>
</dbReference>
<feature type="domain" description="HTH-type transcriptional regulator MT1864/Rv1816-like C-terminal" evidence="3">
    <location>
        <begin position="92"/>
        <end position="174"/>
    </location>
</feature>
<name>R4YLB9_OLEAN</name>
<dbReference type="HOGENOM" id="CLU_069356_40_5_6"/>
<keyword evidence="1" id="KW-0805">Transcription regulation</keyword>
<evidence type="ECO:0000256" key="1">
    <source>
        <dbReference type="ARBA" id="ARBA00023015"/>
    </source>
</evidence>
<dbReference type="InterPro" id="IPR036271">
    <property type="entry name" value="Tet_transcr_reg_TetR-rel_C_sf"/>
</dbReference>
<dbReference type="SUPFAM" id="SSF48498">
    <property type="entry name" value="Tetracyclin repressor-like, C-terminal domain"/>
    <property type="match status" value="1"/>
</dbReference>
<dbReference type="KEGG" id="oai:OLEAN_C11190"/>
<evidence type="ECO:0000259" key="3">
    <source>
        <dbReference type="Pfam" id="PF13305"/>
    </source>
</evidence>
<evidence type="ECO:0000256" key="2">
    <source>
        <dbReference type="ARBA" id="ARBA00023163"/>
    </source>
</evidence>
<reference evidence="4 5" key="1">
    <citation type="journal article" date="2013" name="Nat. Commun.">
        <title>Genome sequence and functional genomic analysis of the oil-degrading bacterium Oleispira antarctica.</title>
        <authorList>
            <person name="Kube M."/>
            <person name="Chernikova T.N."/>
            <person name="Al-Ramahi Y."/>
            <person name="Beloqui A."/>
            <person name="Lopez-Cortez N."/>
            <person name="Guazzaroni M.E."/>
            <person name="Heipieper H.J."/>
            <person name="Klages S."/>
            <person name="Kotsyurbenko O.R."/>
            <person name="Langer I."/>
            <person name="Nechitaylo T.Y."/>
            <person name="Lunsdorf H."/>
            <person name="Fernandez M."/>
            <person name="Juarez S."/>
            <person name="Ciordia S."/>
            <person name="Singer A."/>
            <person name="Kagan O."/>
            <person name="Egorova O."/>
            <person name="Petit P.A."/>
            <person name="Stogios P."/>
            <person name="Kim Y."/>
            <person name="Tchigvintsev A."/>
            <person name="Flick R."/>
            <person name="Denaro R."/>
            <person name="Genovese M."/>
            <person name="Albar J.P."/>
            <person name="Reva O.N."/>
            <person name="Martinez-Gomariz M."/>
            <person name="Tran H."/>
            <person name="Ferrer M."/>
            <person name="Savchenko A."/>
            <person name="Yakunin A.F."/>
            <person name="Yakimov M.M."/>
            <person name="Golyshina O.V."/>
            <person name="Reinhardt R."/>
            <person name="Golyshin P.N."/>
        </authorList>
    </citation>
    <scope>NUCLEOTIDE SEQUENCE [LARGE SCALE GENOMIC DNA]</scope>
</reference>
<proteinExistence type="predicted"/>